<evidence type="ECO:0000313" key="2">
    <source>
        <dbReference type="Proteomes" id="UP000060778"/>
    </source>
</evidence>
<name>A0A0U3E4G1_9CREN</name>
<evidence type="ECO:0000313" key="1">
    <source>
        <dbReference type="EMBL" id="ALU12811.1"/>
    </source>
</evidence>
<dbReference type="STRING" id="940295.EYM_07720"/>
<dbReference type="Proteomes" id="UP000060778">
    <property type="component" value="Chromosome"/>
</dbReference>
<protein>
    <submittedName>
        <fullName evidence="1">Uncharacterized protein</fullName>
    </submittedName>
</protein>
<organism evidence="1 2">
    <name type="scientific">Ignicoccus islandicus DSM 13165</name>
    <dbReference type="NCBI Taxonomy" id="940295"/>
    <lineage>
        <taxon>Archaea</taxon>
        <taxon>Thermoproteota</taxon>
        <taxon>Thermoprotei</taxon>
        <taxon>Desulfurococcales</taxon>
        <taxon>Desulfurococcaceae</taxon>
        <taxon>Ignicoccus</taxon>
    </lineage>
</organism>
<sequence>MLKPVDVDVYLIKAKRGTFGEVAIAVAVGRVPSETHPKIASFVIPPKEFEEKKDKLKGKIKTISIDSEDFKKLKPEVRRLAREALRSPSSYIPEELLEGLE</sequence>
<dbReference type="EMBL" id="CP006867">
    <property type="protein sequence ID" value="ALU12811.1"/>
    <property type="molecule type" value="Genomic_DNA"/>
</dbReference>
<dbReference type="GeneID" id="30680915"/>
<dbReference type="AlphaFoldDB" id="A0A0U3E4G1"/>
<dbReference type="OrthoDB" id="383044at2157"/>
<accession>A0A0U3E4G1</accession>
<reference evidence="1 2" key="1">
    <citation type="submission" date="2013-11" db="EMBL/GenBank/DDBJ databases">
        <title>Comparative genomics of Ignicoccus.</title>
        <authorList>
            <person name="Podar M."/>
        </authorList>
    </citation>
    <scope>NUCLEOTIDE SEQUENCE [LARGE SCALE GENOMIC DNA]</scope>
    <source>
        <strain evidence="1 2">DSM 13165</strain>
    </source>
</reference>
<proteinExistence type="predicted"/>
<keyword evidence="2" id="KW-1185">Reference proteome</keyword>
<gene>
    <name evidence="1" type="ORF">EYM_07720</name>
</gene>
<dbReference type="RefSeq" id="WP_075050497.1">
    <property type="nucleotide sequence ID" value="NZ_CP006867.1"/>
</dbReference>
<dbReference type="KEGG" id="iis:EYM_07720"/>